<evidence type="ECO:0000313" key="3">
    <source>
        <dbReference type="Proteomes" id="UP000228702"/>
    </source>
</evidence>
<evidence type="ECO:0000256" key="1">
    <source>
        <dbReference type="SAM" id="MobiDB-lite"/>
    </source>
</evidence>
<evidence type="ECO:0000313" key="2">
    <source>
        <dbReference type="EMBL" id="ARB11385.1"/>
    </source>
</evidence>
<sequence>MYTHVISPPSRARARDSVPAEHPFCQGSISRSITTYMVPRPWA</sequence>
<gene>
    <name evidence="2" type="ORF">SEA_CHORKPOP_66</name>
</gene>
<feature type="region of interest" description="Disordered" evidence="1">
    <location>
        <begin position="1"/>
        <end position="21"/>
    </location>
</feature>
<proteinExistence type="predicted"/>
<dbReference type="Proteomes" id="UP000228702">
    <property type="component" value="Segment"/>
</dbReference>
<reference evidence="3" key="1">
    <citation type="submission" date="2017-02" db="EMBL/GenBank/DDBJ databases">
        <authorList>
            <person name="Peterson S.W."/>
        </authorList>
    </citation>
    <scope>NUCLEOTIDE SEQUENCE [LARGE SCALE GENOMIC DNA]</scope>
</reference>
<organism evidence="2 3">
    <name type="scientific">Mycobacterium phage Chorkpop</name>
    <dbReference type="NCBI Taxonomy" id="1965451"/>
    <lineage>
        <taxon>Viruses</taxon>
        <taxon>Duplodnaviria</taxon>
        <taxon>Heunggongvirae</taxon>
        <taxon>Uroviricota</taxon>
        <taxon>Caudoviricetes</taxon>
        <taxon>Bclasvirinae</taxon>
        <taxon>Pegunavirus</taxon>
        <taxon>Pegunavirus soto</taxon>
    </lineage>
</organism>
<name>A0A1V0E5X5_9CAUD</name>
<accession>A0A1V0E5X5</accession>
<protein>
    <submittedName>
        <fullName evidence="2">Uncharacterized protein</fullName>
    </submittedName>
</protein>
<dbReference type="EMBL" id="KY676783">
    <property type="protein sequence ID" value="ARB11385.1"/>
    <property type="molecule type" value="Genomic_DNA"/>
</dbReference>